<feature type="non-terminal residue" evidence="2">
    <location>
        <position position="1"/>
    </location>
</feature>
<name>A0A6G0TRE4_APHGL</name>
<evidence type="ECO:0000313" key="2">
    <source>
        <dbReference type="EMBL" id="KAE9537527.1"/>
    </source>
</evidence>
<organism evidence="2 3">
    <name type="scientific">Aphis glycines</name>
    <name type="common">Soybean aphid</name>
    <dbReference type="NCBI Taxonomy" id="307491"/>
    <lineage>
        <taxon>Eukaryota</taxon>
        <taxon>Metazoa</taxon>
        <taxon>Ecdysozoa</taxon>
        <taxon>Arthropoda</taxon>
        <taxon>Hexapoda</taxon>
        <taxon>Insecta</taxon>
        <taxon>Pterygota</taxon>
        <taxon>Neoptera</taxon>
        <taxon>Paraneoptera</taxon>
        <taxon>Hemiptera</taxon>
        <taxon>Sternorrhyncha</taxon>
        <taxon>Aphidomorpha</taxon>
        <taxon>Aphidoidea</taxon>
        <taxon>Aphididae</taxon>
        <taxon>Aphidini</taxon>
        <taxon>Aphis</taxon>
        <taxon>Aphis</taxon>
    </lineage>
</organism>
<keyword evidence="1" id="KW-0812">Transmembrane</keyword>
<reference evidence="2 3" key="1">
    <citation type="submission" date="2019-08" db="EMBL/GenBank/DDBJ databases">
        <title>The genome of the soybean aphid Biotype 1, its phylome, world population structure and adaptation to the North American continent.</title>
        <authorList>
            <person name="Giordano R."/>
            <person name="Donthu R.K."/>
            <person name="Hernandez A.G."/>
            <person name="Wright C.L."/>
            <person name="Zimin A.V."/>
        </authorList>
    </citation>
    <scope>NUCLEOTIDE SEQUENCE [LARGE SCALE GENOMIC DNA]</scope>
    <source>
        <tissue evidence="2">Whole aphids</tissue>
    </source>
</reference>
<dbReference type="Proteomes" id="UP000475862">
    <property type="component" value="Unassembled WGS sequence"/>
</dbReference>
<evidence type="ECO:0000256" key="1">
    <source>
        <dbReference type="SAM" id="Phobius"/>
    </source>
</evidence>
<feature type="transmembrane region" description="Helical" evidence="1">
    <location>
        <begin position="21"/>
        <end position="42"/>
    </location>
</feature>
<keyword evidence="1" id="KW-0472">Membrane</keyword>
<dbReference type="AlphaFoldDB" id="A0A6G0TRE4"/>
<evidence type="ECO:0000313" key="3">
    <source>
        <dbReference type="Proteomes" id="UP000475862"/>
    </source>
</evidence>
<gene>
    <name evidence="2" type="ORF">AGLY_006550</name>
</gene>
<comment type="caution">
    <text evidence="2">The sequence shown here is derived from an EMBL/GenBank/DDBJ whole genome shotgun (WGS) entry which is preliminary data.</text>
</comment>
<sequence length="173" mass="20772">YTVKRYPLTYLLHSERSDECIDFTMMCFLFVCLFVFESVYSITSRNNASISNFGEVKSKYFPTVKFSKNREKQKKVTGKREFLRKTSFRPNQFFCMGITQKIISTTEIFGFSENFFFLKYRVYSSNFYDVEKFNTNFFINFPSNSDRERRNIIIGKIVCAYMNFKFLRNRVTI</sequence>
<keyword evidence="1" id="KW-1133">Transmembrane helix</keyword>
<proteinExistence type="predicted"/>
<protein>
    <submittedName>
        <fullName evidence="2">Uncharacterized protein</fullName>
    </submittedName>
</protein>
<dbReference type="EMBL" id="VYZN01000018">
    <property type="protein sequence ID" value="KAE9537527.1"/>
    <property type="molecule type" value="Genomic_DNA"/>
</dbReference>
<keyword evidence="3" id="KW-1185">Reference proteome</keyword>
<accession>A0A6G0TRE4</accession>